<dbReference type="KEGG" id="cpho:CPHO_06100"/>
<evidence type="ECO:0000313" key="4">
    <source>
        <dbReference type="Proteomes" id="UP000185491"/>
    </source>
</evidence>
<evidence type="ECO:0000259" key="1">
    <source>
        <dbReference type="Pfam" id="PF13280"/>
    </source>
</evidence>
<feature type="domain" description="WYL" evidence="1">
    <location>
        <begin position="150"/>
        <end position="216"/>
    </location>
</feature>
<dbReference type="Pfam" id="PF25583">
    <property type="entry name" value="WCX"/>
    <property type="match status" value="1"/>
</dbReference>
<dbReference type="InterPro" id="IPR051534">
    <property type="entry name" value="CBASS_pafABC_assoc_protein"/>
</dbReference>
<feature type="domain" description="WCX" evidence="2">
    <location>
        <begin position="246"/>
        <end position="310"/>
    </location>
</feature>
<accession>A0A1L7D6L4</accession>
<protein>
    <submittedName>
        <fullName evidence="3">Uncharacterized protein</fullName>
    </submittedName>
</protein>
<organism evidence="3 4">
    <name type="scientific">Corynebacterium phocae</name>
    <dbReference type="NCBI Taxonomy" id="161895"/>
    <lineage>
        <taxon>Bacteria</taxon>
        <taxon>Bacillati</taxon>
        <taxon>Actinomycetota</taxon>
        <taxon>Actinomycetes</taxon>
        <taxon>Mycobacteriales</taxon>
        <taxon>Corynebacteriaceae</taxon>
        <taxon>Corynebacterium</taxon>
    </lineage>
</organism>
<dbReference type="STRING" id="161895.CPHO_06100"/>
<proteinExistence type="predicted"/>
<sequence length="316" mass="34616">MASLTFALLGTAQLKGKHAFRTGEWIQENIPGYPQDGDGKNGKAAFRKQLQRDISTLALAGVPVVFERGTGNTPTKVRIDEERYRLPEVEFTPEEAMVLGLAGGLGQEGGLSIFSQTGWTKMAAAGNSRNFGGPQFAAFNDVRRIKPQDFQALISGVDKRRSISFSYQASPTARAQTRRMDPWGLVPRQGRVYLVGWDLDKMAPRAFRITRVSGVQREAAASDFHAPDRPLAEIVSSFIDPQDLVDALVRIPEDSAVEISSLGHRRDDGLVVIKQVSADWLARTAVGFAPEVEVIEPQSVRESIAALLEKVETNGR</sequence>
<dbReference type="Pfam" id="PF13280">
    <property type="entry name" value="WYL"/>
    <property type="match status" value="1"/>
</dbReference>
<dbReference type="PANTHER" id="PTHR34580:SF3">
    <property type="entry name" value="PROTEIN PAFB"/>
    <property type="match status" value="1"/>
</dbReference>
<dbReference type="PROSITE" id="PS52050">
    <property type="entry name" value="WYL"/>
    <property type="match status" value="1"/>
</dbReference>
<dbReference type="PANTHER" id="PTHR34580">
    <property type="match status" value="1"/>
</dbReference>
<gene>
    <name evidence="3" type="ORF">CPHO_06100</name>
</gene>
<name>A0A1L7D6L4_9CORY</name>
<reference evidence="3 4" key="1">
    <citation type="submission" date="2014-08" db="EMBL/GenBank/DDBJ databases">
        <title>Complete genome sequence of Corynebacterium phocae M408/89/1(T)(=DSM 44612(T)), isolated from the common seal (Phoca vitulina).</title>
        <authorList>
            <person name="Ruckert C."/>
            <person name="Albersmeier A."/>
            <person name="Winkler A."/>
            <person name="Kalinowski J."/>
        </authorList>
    </citation>
    <scope>NUCLEOTIDE SEQUENCE [LARGE SCALE GENOMIC DNA]</scope>
    <source>
        <strain evidence="3 4">M408/89/1</strain>
    </source>
</reference>
<evidence type="ECO:0000259" key="2">
    <source>
        <dbReference type="Pfam" id="PF25583"/>
    </source>
</evidence>
<keyword evidence="4" id="KW-1185">Reference proteome</keyword>
<dbReference type="Proteomes" id="UP000185491">
    <property type="component" value="Chromosome"/>
</dbReference>
<dbReference type="InterPro" id="IPR057727">
    <property type="entry name" value="WCX_dom"/>
</dbReference>
<dbReference type="InterPro" id="IPR026881">
    <property type="entry name" value="WYL_dom"/>
</dbReference>
<evidence type="ECO:0000313" key="3">
    <source>
        <dbReference type="EMBL" id="APT93707.1"/>
    </source>
</evidence>
<dbReference type="AlphaFoldDB" id="A0A1L7D6L4"/>
<dbReference type="EMBL" id="CP009249">
    <property type="protein sequence ID" value="APT93707.1"/>
    <property type="molecule type" value="Genomic_DNA"/>
</dbReference>
<dbReference type="OrthoDB" id="3268930at2"/>